<protein>
    <recommendedName>
        <fullName evidence="8">Glucose receptor Git3 N-terminal domain-containing protein</fullName>
    </recommendedName>
</protein>
<dbReference type="PANTHER" id="PTHR23112:SF37">
    <property type="entry name" value="G PROTEIN-COUPLED RECEPTOR GPR1"/>
    <property type="match status" value="1"/>
</dbReference>
<keyword evidence="7" id="KW-1185">Reference proteome</keyword>
<comment type="subcellular location">
    <subcellularLocation>
        <location evidence="1">Membrane</location>
        <topology evidence="1">Multi-pass membrane protein</topology>
    </subcellularLocation>
</comment>
<feature type="transmembrane region" description="Helical" evidence="5">
    <location>
        <begin position="33"/>
        <end position="57"/>
    </location>
</feature>
<feature type="transmembrane region" description="Helical" evidence="5">
    <location>
        <begin position="179"/>
        <end position="200"/>
    </location>
</feature>
<name>A0AAD7U0E8_9APHY</name>
<feature type="transmembrane region" description="Helical" evidence="5">
    <location>
        <begin position="98"/>
        <end position="117"/>
    </location>
</feature>
<dbReference type="GO" id="GO:0007189">
    <property type="term" value="P:adenylate cyclase-activating G protein-coupled receptor signaling pathway"/>
    <property type="evidence" value="ECO:0007669"/>
    <property type="project" value="TreeGrafter"/>
</dbReference>
<evidence type="ECO:0000313" key="7">
    <source>
        <dbReference type="Proteomes" id="UP001215151"/>
    </source>
</evidence>
<keyword evidence="3 5" id="KW-1133">Transmembrane helix</keyword>
<evidence type="ECO:0000256" key="2">
    <source>
        <dbReference type="ARBA" id="ARBA00022692"/>
    </source>
</evidence>
<dbReference type="EMBL" id="JAPEVG010000037">
    <property type="protein sequence ID" value="KAJ8494363.1"/>
    <property type="molecule type" value="Genomic_DNA"/>
</dbReference>
<evidence type="ECO:0000256" key="1">
    <source>
        <dbReference type="ARBA" id="ARBA00004141"/>
    </source>
</evidence>
<evidence type="ECO:0008006" key="8">
    <source>
        <dbReference type="Google" id="ProtNLM"/>
    </source>
</evidence>
<evidence type="ECO:0000256" key="3">
    <source>
        <dbReference type="ARBA" id="ARBA00022989"/>
    </source>
</evidence>
<dbReference type="AlphaFoldDB" id="A0AAD7U0E8"/>
<evidence type="ECO:0000256" key="4">
    <source>
        <dbReference type="ARBA" id="ARBA00023136"/>
    </source>
</evidence>
<dbReference type="Proteomes" id="UP001215151">
    <property type="component" value="Unassembled WGS sequence"/>
</dbReference>
<gene>
    <name evidence="6" type="ORF">ONZ51_g2396</name>
</gene>
<reference evidence="6" key="1">
    <citation type="submission" date="2022-11" db="EMBL/GenBank/DDBJ databases">
        <title>Genome Sequence of Cubamyces cubensis.</title>
        <authorList>
            <person name="Buettner E."/>
        </authorList>
    </citation>
    <scope>NUCLEOTIDE SEQUENCE</scope>
    <source>
        <strain evidence="6">MPL-01</strain>
    </source>
</reference>
<dbReference type="PANTHER" id="PTHR23112">
    <property type="entry name" value="G PROTEIN-COUPLED RECEPTOR 157-RELATED"/>
    <property type="match status" value="1"/>
</dbReference>
<sequence length="424" mass="46408">MNSSTYDDTLATLLDGDAFVLRRPYTASEATGVLVLALISCVSATAVVGLLLAIAVSAYNTRHSTSRNLFVRSHVAAYFISMLICEVMQSILKHLSDVGTAYWSLIIAMNTFWILFLRWKLRRFVLVGALVGGWCAIGAIVSAGPAAIQKVERGPFYAISGYWCWIQDEYPAERITLDYMIMFISALLSFSMYILVFLRLRGNVMLHGWRLSFRFRNGPSDSAAPRSVDTHAVNIAKGMLLYPLAYTILLLPIALARFAEWSGSTVPFAVTVVWCALWCTLGDPVSQPQSHDLTGFVNVRESTLTSSSAFTDIEKLVYEDNMLSRTTTTESRTITAVAPAHYSETPGYYSPGKAAEGYDQLSLNSAAATQSRPVSWNGAVLTPPSPAAPFRGPRVSSESPTITVAIPSSRFNPFADDQDRTSGN</sequence>
<keyword evidence="4 5" id="KW-0472">Membrane</keyword>
<comment type="caution">
    <text evidence="6">The sequence shown here is derived from an EMBL/GenBank/DDBJ whole genome shotgun (WGS) entry which is preliminary data.</text>
</comment>
<proteinExistence type="predicted"/>
<organism evidence="6 7">
    <name type="scientific">Trametes cubensis</name>
    <dbReference type="NCBI Taxonomy" id="1111947"/>
    <lineage>
        <taxon>Eukaryota</taxon>
        <taxon>Fungi</taxon>
        <taxon>Dikarya</taxon>
        <taxon>Basidiomycota</taxon>
        <taxon>Agaricomycotina</taxon>
        <taxon>Agaricomycetes</taxon>
        <taxon>Polyporales</taxon>
        <taxon>Polyporaceae</taxon>
        <taxon>Trametes</taxon>
    </lineage>
</organism>
<evidence type="ECO:0000313" key="6">
    <source>
        <dbReference type="EMBL" id="KAJ8494363.1"/>
    </source>
</evidence>
<accession>A0AAD7U0E8</accession>
<dbReference type="GO" id="GO:0005886">
    <property type="term" value="C:plasma membrane"/>
    <property type="evidence" value="ECO:0007669"/>
    <property type="project" value="TreeGrafter"/>
</dbReference>
<feature type="transmembrane region" description="Helical" evidence="5">
    <location>
        <begin position="69"/>
        <end position="92"/>
    </location>
</feature>
<feature type="transmembrane region" description="Helical" evidence="5">
    <location>
        <begin position="124"/>
        <end position="148"/>
    </location>
</feature>
<evidence type="ECO:0000256" key="5">
    <source>
        <dbReference type="SAM" id="Phobius"/>
    </source>
</evidence>
<dbReference type="GO" id="GO:0004930">
    <property type="term" value="F:G protein-coupled receptor activity"/>
    <property type="evidence" value="ECO:0007669"/>
    <property type="project" value="TreeGrafter"/>
</dbReference>
<keyword evidence="2 5" id="KW-0812">Transmembrane</keyword>
<feature type="transmembrane region" description="Helical" evidence="5">
    <location>
        <begin position="240"/>
        <end position="259"/>
    </location>
</feature>